<evidence type="ECO:0000313" key="2">
    <source>
        <dbReference type="EMBL" id="TMR37573.1"/>
    </source>
</evidence>
<dbReference type="RefSeq" id="WP_138637653.1">
    <property type="nucleotide sequence ID" value="NZ_JASWDG010000062.1"/>
</dbReference>
<dbReference type="OrthoDB" id="4948328at2"/>
<dbReference type="AlphaFoldDB" id="A0A5S4GX50"/>
<keyword evidence="3" id="KW-1185">Reference proteome</keyword>
<keyword evidence="1" id="KW-0472">Membrane</keyword>
<feature type="transmembrane region" description="Helical" evidence="1">
    <location>
        <begin position="84"/>
        <end position="106"/>
    </location>
</feature>
<organism evidence="2 3">
    <name type="scientific">Actinomadura geliboluensis</name>
    <dbReference type="NCBI Taxonomy" id="882440"/>
    <lineage>
        <taxon>Bacteria</taxon>
        <taxon>Bacillati</taxon>
        <taxon>Actinomycetota</taxon>
        <taxon>Actinomycetes</taxon>
        <taxon>Streptosporangiales</taxon>
        <taxon>Thermomonosporaceae</taxon>
        <taxon>Actinomadura</taxon>
    </lineage>
</organism>
<gene>
    <name evidence="2" type="ORF">ETD96_18175</name>
</gene>
<name>A0A5S4GX50_9ACTN</name>
<evidence type="ECO:0000313" key="3">
    <source>
        <dbReference type="Proteomes" id="UP000305238"/>
    </source>
</evidence>
<feature type="transmembrane region" description="Helical" evidence="1">
    <location>
        <begin position="113"/>
        <end position="135"/>
    </location>
</feature>
<feature type="transmembrane region" description="Helical" evidence="1">
    <location>
        <begin position="50"/>
        <end position="72"/>
    </location>
</feature>
<reference evidence="2 3" key="1">
    <citation type="submission" date="2019-05" db="EMBL/GenBank/DDBJ databases">
        <title>Draft genome sequence of Actinomadura geliboluensis A8036.</title>
        <authorList>
            <person name="Saricaoglu S."/>
            <person name="Isik K."/>
        </authorList>
    </citation>
    <scope>NUCLEOTIDE SEQUENCE [LARGE SCALE GENOMIC DNA]</scope>
    <source>
        <strain evidence="2 3">A8036</strain>
    </source>
</reference>
<evidence type="ECO:0000256" key="1">
    <source>
        <dbReference type="SAM" id="Phobius"/>
    </source>
</evidence>
<keyword evidence="1" id="KW-1133">Transmembrane helix</keyword>
<comment type="caution">
    <text evidence="2">The sequence shown here is derived from an EMBL/GenBank/DDBJ whole genome shotgun (WGS) entry which is preliminary data.</text>
</comment>
<protein>
    <submittedName>
        <fullName evidence="2">Uncharacterized protein</fullName>
    </submittedName>
</protein>
<keyword evidence="1" id="KW-0812">Transmembrane</keyword>
<dbReference type="EMBL" id="VCKZ01000122">
    <property type="protein sequence ID" value="TMR37573.1"/>
    <property type="molecule type" value="Genomic_DNA"/>
</dbReference>
<sequence>MRAWMEVGAVLTPEEVRELSAEQRTELLRALIAAEDLDPLDEPQNRRRRVYALVLLVGCCAWLIPWTVVLGFTLPQHFTAARWAVAWIGFDAGLTLAIAGTAFALWKRLQIAIFGQIVSGTLLVCDAWFDVWLSWGSGEFALSLATALFGELPLAALFFFGARQLVLLTVHALWVREGRNGPEPRLRQVRLFATYRPIRR</sequence>
<dbReference type="Proteomes" id="UP000305238">
    <property type="component" value="Unassembled WGS sequence"/>
</dbReference>
<accession>A0A5S4GX50</accession>
<proteinExistence type="predicted"/>